<evidence type="ECO:0000256" key="2">
    <source>
        <dbReference type="ARBA" id="ARBA00022741"/>
    </source>
</evidence>
<evidence type="ECO:0000256" key="3">
    <source>
        <dbReference type="ARBA" id="ARBA00022801"/>
    </source>
</evidence>
<dbReference type="InterPro" id="IPR000629">
    <property type="entry name" value="RNA-helicase_DEAD-box_CS"/>
</dbReference>
<gene>
    <name evidence="9" type="primary">Ddx18</name>
    <name evidence="9" type="ORF">TNIN_493531</name>
</gene>
<evidence type="ECO:0000256" key="5">
    <source>
        <dbReference type="ARBA" id="ARBA00022840"/>
    </source>
</evidence>
<feature type="domain" description="Helicase ATP-binding" evidence="7">
    <location>
        <begin position="40"/>
        <end position="182"/>
    </location>
</feature>
<dbReference type="EC" id="3.6.4.13" evidence="1"/>
<dbReference type="AlphaFoldDB" id="A0A8X7C4D4"/>
<dbReference type="Proteomes" id="UP000886998">
    <property type="component" value="Unassembled WGS sequence"/>
</dbReference>
<name>A0A8X7C4D4_9ARAC</name>
<dbReference type="InterPro" id="IPR050079">
    <property type="entry name" value="DEAD_box_RNA_helicase"/>
</dbReference>
<evidence type="ECO:0000259" key="8">
    <source>
        <dbReference type="PROSITE" id="PS51195"/>
    </source>
</evidence>
<dbReference type="GO" id="GO:0003724">
    <property type="term" value="F:RNA helicase activity"/>
    <property type="evidence" value="ECO:0007669"/>
    <property type="project" value="UniProtKB-EC"/>
</dbReference>
<evidence type="ECO:0000256" key="6">
    <source>
        <dbReference type="PROSITE-ProRule" id="PRU00552"/>
    </source>
</evidence>
<dbReference type="GO" id="GO:0005524">
    <property type="term" value="F:ATP binding"/>
    <property type="evidence" value="ECO:0007669"/>
    <property type="project" value="UniProtKB-KW"/>
</dbReference>
<evidence type="ECO:0000259" key="7">
    <source>
        <dbReference type="PROSITE" id="PS51192"/>
    </source>
</evidence>
<dbReference type="OrthoDB" id="6432355at2759"/>
<keyword evidence="4 9" id="KW-0347">Helicase</keyword>
<evidence type="ECO:0000256" key="1">
    <source>
        <dbReference type="ARBA" id="ARBA00012552"/>
    </source>
</evidence>
<dbReference type="PROSITE" id="PS00039">
    <property type="entry name" value="DEAD_ATP_HELICASE"/>
    <property type="match status" value="1"/>
</dbReference>
<dbReference type="InterPro" id="IPR027417">
    <property type="entry name" value="P-loop_NTPase"/>
</dbReference>
<dbReference type="SMART" id="SM00487">
    <property type="entry name" value="DEXDc"/>
    <property type="match status" value="1"/>
</dbReference>
<dbReference type="EMBL" id="BMAV01009169">
    <property type="protein sequence ID" value="GFY53252.1"/>
    <property type="molecule type" value="Genomic_DNA"/>
</dbReference>
<protein>
    <recommendedName>
        <fullName evidence="1">RNA helicase</fullName>
        <ecNumber evidence="1">3.6.4.13</ecNumber>
    </recommendedName>
</protein>
<evidence type="ECO:0000256" key="4">
    <source>
        <dbReference type="ARBA" id="ARBA00022806"/>
    </source>
</evidence>
<dbReference type="InterPro" id="IPR014001">
    <property type="entry name" value="Helicase_ATP-bd"/>
</dbReference>
<dbReference type="GO" id="GO:0016787">
    <property type="term" value="F:hydrolase activity"/>
    <property type="evidence" value="ECO:0007669"/>
    <property type="project" value="UniProtKB-KW"/>
</dbReference>
<dbReference type="PANTHER" id="PTHR47959">
    <property type="entry name" value="ATP-DEPENDENT RNA HELICASE RHLE-RELATED"/>
    <property type="match status" value="1"/>
</dbReference>
<dbReference type="InterPro" id="IPR014014">
    <property type="entry name" value="RNA_helicase_DEAD_Q_motif"/>
</dbReference>
<dbReference type="SUPFAM" id="SSF52540">
    <property type="entry name" value="P-loop containing nucleoside triphosphate hydrolases"/>
    <property type="match status" value="1"/>
</dbReference>
<reference evidence="9" key="1">
    <citation type="submission" date="2020-08" db="EMBL/GenBank/DDBJ databases">
        <title>Multicomponent nature underlies the extraordinary mechanical properties of spider dragline silk.</title>
        <authorList>
            <person name="Kono N."/>
            <person name="Nakamura H."/>
            <person name="Mori M."/>
            <person name="Yoshida Y."/>
            <person name="Ohtoshi R."/>
            <person name="Malay A.D."/>
            <person name="Moran D.A.P."/>
            <person name="Tomita M."/>
            <person name="Numata K."/>
            <person name="Arakawa K."/>
        </authorList>
    </citation>
    <scope>NUCLEOTIDE SEQUENCE</scope>
</reference>
<dbReference type="GO" id="GO:0005829">
    <property type="term" value="C:cytosol"/>
    <property type="evidence" value="ECO:0007669"/>
    <property type="project" value="TreeGrafter"/>
</dbReference>
<dbReference type="Pfam" id="PF00270">
    <property type="entry name" value="DEAD"/>
    <property type="match status" value="2"/>
</dbReference>
<accession>A0A8X7C4D4</accession>
<organism evidence="9 10">
    <name type="scientific">Trichonephila inaurata madagascariensis</name>
    <dbReference type="NCBI Taxonomy" id="2747483"/>
    <lineage>
        <taxon>Eukaryota</taxon>
        <taxon>Metazoa</taxon>
        <taxon>Ecdysozoa</taxon>
        <taxon>Arthropoda</taxon>
        <taxon>Chelicerata</taxon>
        <taxon>Arachnida</taxon>
        <taxon>Araneae</taxon>
        <taxon>Araneomorphae</taxon>
        <taxon>Entelegynae</taxon>
        <taxon>Araneoidea</taxon>
        <taxon>Nephilidae</taxon>
        <taxon>Trichonephila</taxon>
        <taxon>Trichonephila inaurata</taxon>
    </lineage>
</organism>
<keyword evidence="5" id="KW-0067">ATP-binding</keyword>
<keyword evidence="10" id="KW-1185">Reference proteome</keyword>
<feature type="short sequence motif" description="Q motif" evidence="6">
    <location>
        <begin position="9"/>
        <end position="37"/>
    </location>
</feature>
<keyword evidence="3" id="KW-0378">Hydrolase</keyword>
<evidence type="ECO:0000313" key="9">
    <source>
        <dbReference type="EMBL" id="GFY53252.1"/>
    </source>
</evidence>
<feature type="domain" description="DEAD-box RNA helicase Q" evidence="8">
    <location>
        <begin position="9"/>
        <end position="37"/>
    </location>
</feature>
<dbReference type="Gene3D" id="3.40.50.300">
    <property type="entry name" value="P-loop containing nucleotide triphosphate hydrolases"/>
    <property type="match status" value="2"/>
</dbReference>
<sequence>MESLVDVKFSSLEGKVSVITLKAIADMGFEKMTEIQAKCIPPLLEGKDVIASAKTGSGKTLAFLIPAIELMYKKNFSPEMGCGGVQKKKAEAKKLAAGVNIVVATPGRLLDHLKTTPRFLFKNLKCLIIDEADRILETGFEREMKRIIQILPQQRQTLLFSATISKRTENLVLMAVRNQPLYVGVKDNDEQATVAGLKQVQLF</sequence>
<dbReference type="GO" id="GO:0003676">
    <property type="term" value="F:nucleic acid binding"/>
    <property type="evidence" value="ECO:0007669"/>
    <property type="project" value="InterPro"/>
</dbReference>
<dbReference type="PROSITE" id="PS51192">
    <property type="entry name" value="HELICASE_ATP_BIND_1"/>
    <property type="match status" value="1"/>
</dbReference>
<comment type="caution">
    <text evidence="9">The sequence shown here is derived from an EMBL/GenBank/DDBJ whole genome shotgun (WGS) entry which is preliminary data.</text>
</comment>
<dbReference type="InterPro" id="IPR011545">
    <property type="entry name" value="DEAD/DEAH_box_helicase_dom"/>
</dbReference>
<dbReference type="PROSITE" id="PS51195">
    <property type="entry name" value="Q_MOTIF"/>
    <property type="match status" value="1"/>
</dbReference>
<proteinExistence type="predicted"/>
<keyword evidence="2" id="KW-0547">Nucleotide-binding</keyword>
<dbReference type="PANTHER" id="PTHR47959:SF1">
    <property type="entry name" value="ATP-DEPENDENT RNA HELICASE DBPA"/>
    <property type="match status" value="1"/>
</dbReference>
<evidence type="ECO:0000313" key="10">
    <source>
        <dbReference type="Proteomes" id="UP000886998"/>
    </source>
</evidence>